<evidence type="ECO:0008006" key="5">
    <source>
        <dbReference type="Google" id="ProtNLM"/>
    </source>
</evidence>
<keyword evidence="1" id="KW-1133">Transmembrane helix</keyword>
<evidence type="ECO:0000256" key="1">
    <source>
        <dbReference type="SAM" id="Phobius"/>
    </source>
</evidence>
<name>A0AA86RB20_9EUKA</name>
<gene>
    <name evidence="2" type="ORF">HINF_LOCUS62779</name>
    <name evidence="3" type="ORF">HINF_LOCUS64488</name>
</gene>
<organism evidence="2">
    <name type="scientific">Hexamita inflata</name>
    <dbReference type="NCBI Taxonomy" id="28002"/>
    <lineage>
        <taxon>Eukaryota</taxon>
        <taxon>Metamonada</taxon>
        <taxon>Diplomonadida</taxon>
        <taxon>Hexamitidae</taxon>
        <taxon>Hexamitinae</taxon>
        <taxon>Hexamita</taxon>
    </lineage>
</organism>
<proteinExistence type="predicted"/>
<keyword evidence="4" id="KW-1185">Reference proteome</keyword>
<protein>
    <recommendedName>
        <fullName evidence="5">Transmembrane protein</fullName>
    </recommendedName>
</protein>
<evidence type="ECO:0000313" key="2">
    <source>
        <dbReference type="EMBL" id="CAI9975134.1"/>
    </source>
</evidence>
<accession>A0AA86RB20</accession>
<reference evidence="2" key="1">
    <citation type="submission" date="2023-06" db="EMBL/GenBank/DDBJ databases">
        <authorList>
            <person name="Kurt Z."/>
        </authorList>
    </citation>
    <scope>NUCLEOTIDE SEQUENCE</scope>
</reference>
<evidence type="ECO:0000313" key="4">
    <source>
        <dbReference type="Proteomes" id="UP001642409"/>
    </source>
</evidence>
<sequence>MLCILISKQSSLHNNMISLENDIFARLKENNIFDLLEQQLDDATSIFYDPKLFLYQSSYDNLNLLNKYQINYQLSLSQTMTKLNMIINPKYQYPLEQQQEAANLKKIIMNDQSDLQGYFNRQYQFINQSLSNYSQFFDKVQSMNVESLKNQKFLSSSYVNIFQFAINGSYSDNFNLHFTNPIPMQKISKDVVIVLNNFQDAQSVLKTIHETCTVFDRIWIFRIEGESSYSNIIKLLYQRDYLSLQATLNCYQQIEQYIQQMTTVVYNVDFKLIQYLVNTIIQQLGESHYTVQFEYQNQKKQNSQVLEAIIYIFGQNNFININTVIRNVNIFFIHYLNTNFNQNTINTMDNIVLIDYISQQDFISVKLWTIIRILNCLYVSTKDEISSVNSSVLISRAIYRNDQYIGMLLINEQLFGSFADMTINNLDGLTATTLKVRMMDKQIPILNPYYQFSQTVSYQNETPRPLIQTIPGILNNYPQNQFSDIVSAKIITIPKSINSSAGSFIEYINEYYYMQVIRNELTIHIGLSSTVITTKSRYSYSNVNYCVPPQQIQFNISSLNLSELRFTVHRPFQITRQDCLVSNGYNCMFKTDVDIYKKAKEQISYQKTTDLQYLCGYNYISTKFFLNTDSDDFLSYLQTIPEFGNISTLVKDYNDFKTATLYMNYTNQDKVVLKYYRVMPNYQKLSLEQNWCVMVIQNSQFISSSTFASLRGQQTVSPNILYLIYQQNREIIHFARYIPSLEYLLDNPLIEAVYLGHSWVSNQDRNYADLLEQQTFVENETGTNEDLKVINRVCVEIARLYNNQYFVFSSNPKNNEIVRTEQLKSNIDGTNLKFRLSVVDGQTFLTKPLISKNKSLLGIPRVGGYLTLQLKLEDVFDNVSGKTPFLIMDATGSTVYHQKDTNADQFAFGVKQLLIKYGYLVETLSNSTVQSVHRSCTRSSEFWETAYQRSVDNEFTVVVSSNISKPFSFLKEADYNKSAVYERSVIFKAESQFFLGGYITIKEFSVLNEFVVLLHDVMIMTTHNQSSKQCELSWKQSQQENMIQYTKNIPHNLSALDLIYPNLTRRGKIPQKILRFQFKHDNKLYLNGLMLISIITSQGIFVLYLLSSVTFDKRPQKFQQKYFKDYIEKSTGVFFNVAEYGNNDCLDLTMEQTLPPQKQVALESLSKYVDRVKQQLLLQKVNLIFAEKNMSVADCLKIIQLFEDEHQANIFRYAQIQPIQYYYRSFTVLIQQKLYADFLMNLKNRITWIPNEAAAFKSNLKLIKRVNLSYVPSKRYVSINNKNVSKLVTRLQTAIQSTMQSRVHSKPISRQEYVEEIQDLPFWFYNSTASRLNENPCIAKLFTPSNYFQNPACLLSLNILEIFQYSVDEFLK</sequence>
<dbReference type="EMBL" id="CATOUU010001164">
    <property type="protein sequence ID" value="CAI9975134.1"/>
    <property type="molecule type" value="Genomic_DNA"/>
</dbReference>
<keyword evidence="1" id="KW-0472">Membrane</keyword>
<reference evidence="3 4" key="2">
    <citation type="submission" date="2024-07" db="EMBL/GenBank/DDBJ databases">
        <authorList>
            <person name="Akdeniz Z."/>
        </authorList>
    </citation>
    <scope>NUCLEOTIDE SEQUENCE [LARGE SCALE GENOMIC DNA]</scope>
</reference>
<keyword evidence="1" id="KW-0812">Transmembrane</keyword>
<feature type="transmembrane region" description="Helical" evidence="1">
    <location>
        <begin position="1084"/>
        <end position="1106"/>
    </location>
</feature>
<dbReference type="EMBL" id="CAXDID020000414">
    <property type="protein sequence ID" value="CAL6089003.1"/>
    <property type="molecule type" value="Genomic_DNA"/>
</dbReference>
<dbReference type="Proteomes" id="UP001642409">
    <property type="component" value="Unassembled WGS sequence"/>
</dbReference>
<evidence type="ECO:0000313" key="3">
    <source>
        <dbReference type="EMBL" id="CAL6089003.1"/>
    </source>
</evidence>
<comment type="caution">
    <text evidence="2">The sequence shown here is derived from an EMBL/GenBank/DDBJ whole genome shotgun (WGS) entry which is preliminary data.</text>
</comment>